<evidence type="ECO:0000313" key="3">
    <source>
        <dbReference type="EMBL" id="KCY08189.1"/>
    </source>
</evidence>
<keyword evidence="2" id="KW-0812">Transmembrane</keyword>
<feature type="compositionally biased region" description="Polar residues" evidence="1">
    <location>
        <begin position="68"/>
        <end position="82"/>
    </location>
</feature>
<dbReference type="PATRIC" id="fig|1310697.3.peg.3462"/>
<feature type="region of interest" description="Disordered" evidence="1">
    <location>
        <begin position="64"/>
        <end position="85"/>
    </location>
</feature>
<accession>A0A062HH48</accession>
<comment type="caution">
    <text evidence="3">The sequence shown here is derived from an EMBL/GenBank/DDBJ whole genome shotgun (WGS) entry which is preliminary data.</text>
</comment>
<evidence type="ECO:0000256" key="1">
    <source>
        <dbReference type="SAM" id="MobiDB-lite"/>
    </source>
</evidence>
<organism evidence="3 5">
    <name type="scientific">Acinetobacter baumannii 21072</name>
    <dbReference type="NCBI Taxonomy" id="1310697"/>
    <lineage>
        <taxon>Bacteria</taxon>
        <taxon>Pseudomonadati</taxon>
        <taxon>Pseudomonadota</taxon>
        <taxon>Gammaproteobacteria</taxon>
        <taxon>Moraxellales</taxon>
        <taxon>Moraxellaceae</taxon>
        <taxon>Acinetobacter</taxon>
        <taxon>Acinetobacter calcoaceticus/baumannii complex</taxon>
    </lineage>
</organism>
<evidence type="ECO:0000313" key="5">
    <source>
        <dbReference type="Proteomes" id="UP000027327"/>
    </source>
</evidence>
<keyword evidence="2" id="KW-0472">Membrane</keyword>
<reference evidence="3 5" key="1">
    <citation type="submission" date="2014-04" db="EMBL/GenBank/DDBJ databases">
        <title>Comparative genomics and transcriptomics to identify genetic mechanisms underlying the emergence of carbapenem resistant Acinetobacter baumannii (CRAb).</title>
        <authorList>
            <person name="Harris A.D."/>
            <person name="Johnson K.J."/>
            <person name="George J."/>
            <person name="Nadendla S."/>
            <person name="Daugherty S.C."/>
            <person name="Parankush S."/>
            <person name="Sadzewicz L."/>
            <person name="Tallon L."/>
            <person name="Sengamalay N."/>
            <person name="Hazen T.H."/>
            <person name="Rasko D.A."/>
        </authorList>
    </citation>
    <scope>NUCLEOTIDE SEQUENCE [LARGE SCALE GENOMIC DNA]</scope>
    <source>
        <strain evidence="3 5">21072</strain>
    </source>
</reference>
<sequence length="228" mass="25214">MGEMIMTIKPCKECGAPVSDKADACPMCGAKVKKMGIFLKIILWFFGIMIFFAVVGKIAGPSKPEKVASSQETTQDASVTSEPTKKENWINHVSKDEMRGTETRATRTISTNEADFEFPYNGGSNLVLTVRKGNGGTDLILNITKGQFICSSFDGCKVNFKFDSGKIQTVTMVGSDTHDTDILFVESEKTTKMLIQKLKESKKLIIEPSFFQEGTKQFTFDVEGFQEP</sequence>
<proteinExistence type="predicted"/>
<dbReference type="EMBL" id="JMOD01000102">
    <property type="protein sequence ID" value="KCY14404.1"/>
    <property type="molecule type" value="Genomic_DNA"/>
</dbReference>
<dbReference type="AlphaFoldDB" id="A0A062HH48"/>
<evidence type="ECO:0000313" key="4">
    <source>
        <dbReference type="EMBL" id="KCY14404.1"/>
    </source>
</evidence>
<evidence type="ECO:0008006" key="6">
    <source>
        <dbReference type="Google" id="ProtNLM"/>
    </source>
</evidence>
<keyword evidence="2" id="KW-1133">Transmembrane helix</keyword>
<protein>
    <recommendedName>
        <fullName evidence="6">Zinc-ribbon domain protein</fullName>
    </recommendedName>
</protein>
<dbReference type="EMBL" id="JMOD01000200">
    <property type="protein sequence ID" value="KCY08189.1"/>
    <property type="molecule type" value="Genomic_DNA"/>
</dbReference>
<evidence type="ECO:0000256" key="2">
    <source>
        <dbReference type="SAM" id="Phobius"/>
    </source>
</evidence>
<feature type="transmembrane region" description="Helical" evidence="2">
    <location>
        <begin position="37"/>
        <end position="56"/>
    </location>
</feature>
<dbReference type="Proteomes" id="UP000027327">
    <property type="component" value="Unassembled WGS sequence"/>
</dbReference>
<name>A0A062HH48_ACIBA</name>
<gene>
    <name evidence="4" type="ORF">J596_3645</name>
    <name evidence="3" type="ORF">J596_4187</name>
</gene>